<dbReference type="AlphaFoldDB" id="A0AAD7SJR4"/>
<dbReference type="Proteomes" id="UP001221898">
    <property type="component" value="Unassembled WGS sequence"/>
</dbReference>
<feature type="compositionally biased region" description="Acidic residues" evidence="1">
    <location>
        <begin position="268"/>
        <end position="279"/>
    </location>
</feature>
<feature type="region of interest" description="Disordered" evidence="1">
    <location>
        <begin position="38"/>
        <end position="311"/>
    </location>
</feature>
<accession>A0AAD7SJR4</accession>
<protein>
    <submittedName>
        <fullName evidence="2">Uncharacterized protein</fullName>
    </submittedName>
</protein>
<keyword evidence="3" id="KW-1185">Reference proteome</keyword>
<feature type="compositionally biased region" description="Basic residues" evidence="1">
    <location>
        <begin position="164"/>
        <end position="182"/>
    </location>
</feature>
<evidence type="ECO:0000256" key="1">
    <source>
        <dbReference type="SAM" id="MobiDB-lite"/>
    </source>
</evidence>
<feature type="compositionally biased region" description="Basic residues" evidence="1">
    <location>
        <begin position="126"/>
        <end position="143"/>
    </location>
</feature>
<gene>
    <name evidence="2" type="ORF">AAFF_G00347920</name>
</gene>
<reference evidence="2" key="1">
    <citation type="journal article" date="2023" name="Science">
        <title>Genome structures resolve the early diversification of teleost fishes.</title>
        <authorList>
            <person name="Parey E."/>
            <person name="Louis A."/>
            <person name="Montfort J."/>
            <person name="Bouchez O."/>
            <person name="Roques C."/>
            <person name="Iampietro C."/>
            <person name="Lluch J."/>
            <person name="Castinel A."/>
            <person name="Donnadieu C."/>
            <person name="Desvignes T."/>
            <person name="Floi Bucao C."/>
            <person name="Jouanno E."/>
            <person name="Wen M."/>
            <person name="Mejri S."/>
            <person name="Dirks R."/>
            <person name="Jansen H."/>
            <person name="Henkel C."/>
            <person name="Chen W.J."/>
            <person name="Zahm M."/>
            <person name="Cabau C."/>
            <person name="Klopp C."/>
            <person name="Thompson A.W."/>
            <person name="Robinson-Rechavi M."/>
            <person name="Braasch I."/>
            <person name="Lecointre G."/>
            <person name="Bobe J."/>
            <person name="Postlethwait J.H."/>
            <person name="Berthelot C."/>
            <person name="Roest Crollius H."/>
            <person name="Guiguen Y."/>
        </authorList>
    </citation>
    <scope>NUCLEOTIDE SEQUENCE</scope>
    <source>
        <strain evidence="2">NC1722</strain>
    </source>
</reference>
<proteinExistence type="predicted"/>
<evidence type="ECO:0000313" key="3">
    <source>
        <dbReference type="Proteomes" id="UP001221898"/>
    </source>
</evidence>
<name>A0AAD7SJR4_9TELE</name>
<dbReference type="EMBL" id="JAINUG010000056">
    <property type="protein sequence ID" value="KAJ8403924.1"/>
    <property type="molecule type" value="Genomic_DNA"/>
</dbReference>
<feature type="compositionally biased region" description="Low complexity" evidence="1">
    <location>
        <begin position="100"/>
        <end position="109"/>
    </location>
</feature>
<sequence length="311" mass="33614">MSRADSRASLARSCRLSEFGGGFDDDDALSVACTEVGRSGAYSPHSTGRSLSVPAQPRLSSSAVALGDDPADARDVKSVTHRNYLDPDLEAAINEGGRGTSSSLRRSASVMEFSRPISSCSTRSDRSRKAKKKKKASSSKRRSHSSDSSSSSASSSSSSSSGDRRKKSSKKKGKKSKKKSKKREASSESESESSSESGSGSGGSTISYRSSNSVKRRPGRRASASDGEEPEERPPSKKEEKKKKAKVDNLMMKYLPSFSRRRYGLDRSDEEEEEEETEEGGASRSSCRPRYTCRNYLSDSDSEDKPSDTTA</sequence>
<organism evidence="2 3">
    <name type="scientific">Aldrovandia affinis</name>
    <dbReference type="NCBI Taxonomy" id="143900"/>
    <lineage>
        <taxon>Eukaryota</taxon>
        <taxon>Metazoa</taxon>
        <taxon>Chordata</taxon>
        <taxon>Craniata</taxon>
        <taxon>Vertebrata</taxon>
        <taxon>Euteleostomi</taxon>
        <taxon>Actinopterygii</taxon>
        <taxon>Neopterygii</taxon>
        <taxon>Teleostei</taxon>
        <taxon>Notacanthiformes</taxon>
        <taxon>Halosauridae</taxon>
        <taxon>Aldrovandia</taxon>
    </lineage>
</organism>
<feature type="compositionally biased region" description="Low complexity" evidence="1">
    <location>
        <begin position="146"/>
        <end position="161"/>
    </location>
</feature>
<evidence type="ECO:0000313" key="2">
    <source>
        <dbReference type="EMBL" id="KAJ8403924.1"/>
    </source>
</evidence>
<comment type="caution">
    <text evidence="2">The sequence shown here is derived from an EMBL/GenBank/DDBJ whole genome shotgun (WGS) entry which is preliminary data.</text>
</comment>